<feature type="transmembrane region" description="Helical" evidence="19">
    <location>
        <begin position="180"/>
        <end position="201"/>
    </location>
</feature>
<feature type="transmembrane region" description="Helical" evidence="19">
    <location>
        <begin position="143"/>
        <end position="160"/>
    </location>
</feature>
<keyword evidence="15 19" id="KW-0472">Membrane</keyword>
<evidence type="ECO:0000256" key="1">
    <source>
        <dbReference type="ARBA" id="ARBA00001698"/>
    </source>
</evidence>
<evidence type="ECO:0000256" key="8">
    <source>
        <dbReference type="ARBA" id="ARBA00022475"/>
    </source>
</evidence>
<keyword evidence="10 18" id="KW-0808">Transferase</keyword>
<comment type="similarity">
    <text evidence="5 18">Belongs to the CDS family.</text>
</comment>
<organism evidence="20 21">
    <name type="scientific">Kiloniella spongiae</name>
    <dbReference type="NCBI Taxonomy" id="1489064"/>
    <lineage>
        <taxon>Bacteria</taxon>
        <taxon>Pseudomonadati</taxon>
        <taxon>Pseudomonadota</taxon>
        <taxon>Alphaproteobacteria</taxon>
        <taxon>Rhodospirillales</taxon>
        <taxon>Kiloniellaceae</taxon>
        <taxon>Kiloniella</taxon>
    </lineage>
</organism>
<comment type="catalytic activity">
    <reaction evidence="1 18">
        <text>a 1,2-diacyl-sn-glycero-3-phosphate + CTP + H(+) = a CDP-1,2-diacyl-sn-glycerol + diphosphate</text>
        <dbReference type="Rhea" id="RHEA:16229"/>
        <dbReference type="ChEBI" id="CHEBI:15378"/>
        <dbReference type="ChEBI" id="CHEBI:33019"/>
        <dbReference type="ChEBI" id="CHEBI:37563"/>
        <dbReference type="ChEBI" id="CHEBI:58332"/>
        <dbReference type="ChEBI" id="CHEBI:58608"/>
        <dbReference type="EC" id="2.7.7.41"/>
    </reaction>
</comment>
<evidence type="ECO:0000256" key="6">
    <source>
        <dbReference type="ARBA" id="ARBA00012487"/>
    </source>
</evidence>
<evidence type="ECO:0000256" key="11">
    <source>
        <dbReference type="ARBA" id="ARBA00022692"/>
    </source>
</evidence>
<proteinExistence type="inferred from homology"/>
<dbReference type="InterPro" id="IPR000374">
    <property type="entry name" value="PC_trans"/>
</dbReference>
<dbReference type="PANTHER" id="PTHR46382">
    <property type="entry name" value="PHOSPHATIDATE CYTIDYLYLTRANSFERASE"/>
    <property type="match status" value="1"/>
</dbReference>
<keyword evidence="11 18" id="KW-0812">Transmembrane</keyword>
<dbReference type="UniPathway" id="UPA00557">
    <property type="reaction ID" value="UER00614"/>
</dbReference>
<evidence type="ECO:0000256" key="2">
    <source>
        <dbReference type="ARBA" id="ARBA00004651"/>
    </source>
</evidence>
<evidence type="ECO:0000256" key="15">
    <source>
        <dbReference type="ARBA" id="ARBA00023136"/>
    </source>
</evidence>
<dbReference type="Proteomes" id="UP000035444">
    <property type="component" value="Unassembled WGS sequence"/>
</dbReference>
<dbReference type="EMBL" id="LAQL01000004">
    <property type="protein sequence ID" value="KLN61474.1"/>
    <property type="molecule type" value="Genomic_DNA"/>
</dbReference>
<comment type="pathway">
    <text evidence="4">Lipid metabolism.</text>
</comment>
<accession>A0A0H2MG27</accession>
<evidence type="ECO:0000256" key="17">
    <source>
        <dbReference type="ARBA" id="ARBA00023264"/>
    </source>
</evidence>
<evidence type="ECO:0000256" key="5">
    <source>
        <dbReference type="ARBA" id="ARBA00010185"/>
    </source>
</evidence>
<comment type="pathway">
    <text evidence="3 18">Phospholipid metabolism; CDP-diacylglycerol biosynthesis; CDP-diacylglycerol from sn-glycerol 3-phosphate: step 3/3.</text>
</comment>
<dbReference type="GO" id="GO:0004605">
    <property type="term" value="F:phosphatidate cytidylyltransferase activity"/>
    <property type="evidence" value="ECO:0007669"/>
    <property type="project" value="UniProtKB-EC"/>
</dbReference>
<dbReference type="EC" id="2.7.7.41" evidence="6 18"/>
<evidence type="ECO:0000256" key="16">
    <source>
        <dbReference type="ARBA" id="ARBA00023209"/>
    </source>
</evidence>
<comment type="caution">
    <text evidence="20">The sequence shown here is derived from an EMBL/GenBank/DDBJ whole genome shotgun (WGS) entry which is preliminary data.</text>
</comment>
<dbReference type="AlphaFoldDB" id="A0A0H2MG27"/>
<keyword evidence="8" id="KW-1003">Cell membrane</keyword>
<dbReference type="Pfam" id="PF01148">
    <property type="entry name" value="CTP_transf_1"/>
    <property type="match status" value="1"/>
</dbReference>
<keyword evidence="13 19" id="KW-1133">Transmembrane helix</keyword>
<keyword evidence="17" id="KW-1208">Phospholipid metabolism</keyword>
<evidence type="ECO:0000256" key="14">
    <source>
        <dbReference type="ARBA" id="ARBA00023098"/>
    </source>
</evidence>
<keyword evidence="12 18" id="KW-0548">Nucleotidyltransferase</keyword>
<keyword evidence="16" id="KW-0594">Phospholipid biosynthesis</keyword>
<evidence type="ECO:0000256" key="13">
    <source>
        <dbReference type="ARBA" id="ARBA00022989"/>
    </source>
</evidence>
<comment type="subcellular location">
    <subcellularLocation>
        <location evidence="2">Cell membrane</location>
        <topology evidence="2">Multi-pass membrane protein</topology>
    </subcellularLocation>
</comment>
<evidence type="ECO:0000313" key="20">
    <source>
        <dbReference type="EMBL" id="KLN61474.1"/>
    </source>
</evidence>
<sequence>MDPQQKQPKKSDLLVRSLSSIVLGPPVLAAVYLGSPYSDELIVLSGLILAWEWASLCYRRKIKAPGWFLVVAITGLLTFSAFGYTDFFIPALLSSTIVLYVYTRFVDKDSGLAFWLTLGLVYLSVTTYSLLWLRNSYENGFEIVLWILLVVWSTDIGAYFSGKSIGGPKIAPSISPKKTWAGLIGGMISAAVISYVFAEITELYDPIILSVSGAVLAVVSQMGDFFESHIKRKFDAKDSSNLIPGHGGLFDRVDGLLACSLLVFLIHLVY</sequence>
<dbReference type="GO" id="GO:0005886">
    <property type="term" value="C:plasma membrane"/>
    <property type="evidence" value="ECO:0007669"/>
    <property type="project" value="UniProtKB-SubCell"/>
</dbReference>
<evidence type="ECO:0000256" key="7">
    <source>
        <dbReference type="ARBA" id="ARBA00019373"/>
    </source>
</evidence>
<dbReference type="STRING" id="1489064.WH96_07605"/>
<evidence type="ECO:0000256" key="3">
    <source>
        <dbReference type="ARBA" id="ARBA00005119"/>
    </source>
</evidence>
<evidence type="ECO:0000256" key="10">
    <source>
        <dbReference type="ARBA" id="ARBA00022679"/>
    </source>
</evidence>
<keyword evidence="9" id="KW-0444">Lipid biosynthesis</keyword>
<evidence type="ECO:0000256" key="19">
    <source>
        <dbReference type="SAM" id="Phobius"/>
    </source>
</evidence>
<gene>
    <name evidence="20" type="ORF">WH96_07605</name>
</gene>
<reference evidence="20 21" key="1">
    <citation type="submission" date="2015-03" db="EMBL/GenBank/DDBJ databases">
        <title>Genome Sequence of Kiloniella spongiae MEBiC09566, isolated from a marine sponge.</title>
        <authorList>
            <person name="Shao Z."/>
            <person name="Wang L."/>
            <person name="Li X."/>
        </authorList>
    </citation>
    <scope>NUCLEOTIDE SEQUENCE [LARGE SCALE GENOMIC DNA]</scope>
    <source>
        <strain evidence="20 21">MEBiC09566</strain>
    </source>
</reference>
<feature type="transmembrane region" description="Helical" evidence="19">
    <location>
        <begin position="13"/>
        <end position="35"/>
    </location>
</feature>
<feature type="transmembrane region" description="Helical" evidence="19">
    <location>
        <begin position="65"/>
        <end position="82"/>
    </location>
</feature>
<dbReference type="GO" id="GO:0016024">
    <property type="term" value="P:CDP-diacylglycerol biosynthetic process"/>
    <property type="evidence" value="ECO:0007669"/>
    <property type="project" value="UniProtKB-UniPathway"/>
</dbReference>
<dbReference type="PATRIC" id="fig|1489064.4.peg.2772"/>
<name>A0A0H2MG27_9PROT</name>
<protein>
    <recommendedName>
        <fullName evidence="7 18">Phosphatidate cytidylyltransferase</fullName>
        <ecNumber evidence="6 18">2.7.7.41</ecNumber>
    </recommendedName>
</protein>
<evidence type="ECO:0000256" key="4">
    <source>
        <dbReference type="ARBA" id="ARBA00005189"/>
    </source>
</evidence>
<feature type="transmembrane region" description="Helical" evidence="19">
    <location>
        <begin position="112"/>
        <end position="131"/>
    </location>
</feature>
<evidence type="ECO:0000256" key="9">
    <source>
        <dbReference type="ARBA" id="ARBA00022516"/>
    </source>
</evidence>
<keyword evidence="14" id="KW-0443">Lipid metabolism</keyword>
<keyword evidence="21" id="KW-1185">Reference proteome</keyword>
<feature type="transmembrane region" description="Helical" evidence="19">
    <location>
        <begin position="41"/>
        <end position="58"/>
    </location>
</feature>
<evidence type="ECO:0000256" key="18">
    <source>
        <dbReference type="RuleBase" id="RU003938"/>
    </source>
</evidence>
<dbReference type="PANTHER" id="PTHR46382:SF1">
    <property type="entry name" value="PHOSPHATIDATE CYTIDYLYLTRANSFERASE"/>
    <property type="match status" value="1"/>
</dbReference>
<evidence type="ECO:0000313" key="21">
    <source>
        <dbReference type="Proteomes" id="UP000035444"/>
    </source>
</evidence>
<evidence type="ECO:0000256" key="12">
    <source>
        <dbReference type="ARBA" id="ARBA00022695"/>
    </source>
</evidence>
<dbReference type="PROSITE" id="PS01315">
    <property type="entry name" value="CDS"/>
    <property type="match status" value="1"/>
</dbReference>